<feature type="compositionally biased region" description="Basic and acidic residues" evidence="8">
    <location>
        <begin position="334"/>
        <end position="348"/>
    </location>
</feature>
<keyword evidence="10" id="KW-1185">Reference proteome</keyword>
<feature type="compositionally biased region" description="Low complexity" evidence="8">
    <location>
        <begin position="250"/>
        <end position="268"/>
    </location>
</feature>
<sequence length="572" mass="61976">MTHPNITNGASLEDCYTNFFALADLCGIKWKRLITPETWLPSATGDPLDDPVLKSFSKCLAAELLCVWRRVANNKSYSKELWIFWYGEEPDVSKLSPNELIEAEQGSWENGLSYECRTLLFKAFHNLIERCLLSRGFARIGKWFLQPFESDIPPDEGSSSSQLSFAFNFFVHGESTVCASVDVRVLPPVFRLARRNLLAAQGSSCGLNVILSPYGVAGIVTGQTFKDSDQSVQRLLQEWEKFYPLNLQSSKSGQSINGNNSNGSSSNNRQAPINVTPPFYVDCYDDVSVGVINDPISSASSLSLPSVVEVSVAGIKMKYPSSYIYIVPENYAKKTDDNSVKSTSRDAKFSQQQQSQQTQQPTPKPTQSQQQQTQQQTSNPTVNLLTPPNTPPELHQSYLAINTNRVRSQILSPIQPQIPSSTCRIRNNAFQEMNMSHQSSKPVEQNSTSSSTIAASSSPTTSPSSLSTTTATVTISTASTTASSPSISSANPTSTPNSNLGVTGVSGTSTPTPISSLTSSSTTIPTSATTTNTSNGITVGGSSATTTLVSGKGTIRISKFSFHLNFLICFNY</sequence>
<dbReference type="GO" id="GO:0003713">
    <property type="term" value="F:transcription coactivator activity"/>
    <property type="evidence" value="ECO:0007669"/>
    <property type="project" value="TreeGrafter"/>
</dbReference>
<keyword evidence="5" id="KW-0805">Transcription regulation</keyword>
<evidence type="ECO:0000256" key="2">
    <source>
        <dbReference type="ARBA" id="ARBA00009354"/>
    </source>
</evidence>
<dbReference type="PANTHER" id="PTHR48249">
    <property type="entry name" value="MEDIATOR OF RNA POLYMERASE II TRANSCRIPTION SUBUNIT 13"/>
    <property type="match status" value="1"/>
</dbReference>
<dbReference type="EMBL" id="CAEY01001888">
    <property type="status" value="NOT_ANNOTATED_CDS"/>
    <property type="molecule type" value="Genomic_DNA"/>
</dbReference>
<keyword evidence="4" id="KW-0678">Repressor</keyword>
<evidence type="ECO:0000256" key="4">
    <source>
        <dbReference type="ARBA" id="ARBA00022491"/>
    </source>
</evidence>
<accession>T1K940</accession>
<evidence type="ECO:0000256" key="7">
    <source>
        <dbReference type="ARBA" id="ARBA00023242"/>
    </source>
</evidence>
<evidence type="ECO:0000313" key="9">
    <source>
        <dbReference type="EnsemblMetazoa" id="tetur07g03590.1"/>
    </source>
</evidence>
<feature type="region of interest" description="Disordered" evidence="8">
    <location>
        <begin position="435"/>
        <end position="543"/>
    </location>
</feature>
<evidence type="ECO:0000256" key="8">
    <source>
        <dbReference type="SAM" id="MobiDB-lite"/>
    </source>
</evidence>
<proteinExistence type="inferred from homology"/>
<dbReference type="Proteomes" id="UP000015104">
    <property type="component" value="Unassembled WGS sequence"/>
</dbReference>
<dbReference type="AlphaFoldDB" id="T1K940"/>
<feature type="compositionally biased region" description="Low complexity" evidence="8">
    <location>
        <begin position="350"/>
        <end position="387"/>
    </location>
</feature>
<dbReference type="eggNOG" id="KOG3600">
    <property type="taxonomic scope" value="Eukaryota"/>
</dbReference>
<organism evidence="9 10">
    <name type="scientific">Tetranychus urticae</name>
    <name type="common">Two-spotted spider mite</name>
    <dbReference type="NCBI Taxonomy" id="32264"/>
    <lineage>
        <taxon>Eukaryota</taxon>
        <taxon>Metazoa</taxon>
        <taxon>Ecdysozoa</taxon>
        <taxon>Arthropoda</taxon>
        <taxon>Chelicerata</taxon>
        <taxon>Arachnida</taxon>
        <taxon>Acari</taxon>
        <taxon>Acariformes</taxon>
        <taxon>Trombidiformes</taxon>
        <taxon>Prostigmata</taxon>
        <taxon>Eleutherengona</taxon>
        <taxon>Raphignathae</taxon>
        <taxon>Tetranychoidea</taxon>
        <taxon>Tetranychidae</taxon>
        <taxon>Tetranychus</taxon>
    </lineage>
</organism>
<dbReference type="GO" id="GO:0016592">
    <property type="term" value="C:mediator complex"/>
    <property type="evidence" value="ECO:0007669"/>
    <property type="project" value="TreeGrafter"/>
</dbReference>
<evidence type="ECO:0000256" key="3">
    <source>
        <dbReference type="ARBA" id="ARBA00019618"/>
    </source>
</evidence>
<evidence type="ECO:0000256" key="1">
    <source>
        <dbReference type="ARBA" id="ARBA00004123"/>
    </source>
</evidence>
<dbReference type="HOGENOM" id="CLU_476802_0_0_1"/>
<dbReference type="PANTHER" id="PTHR48249:SF3">
    <property type="entry name" value="MEDIATOR OF RNA POLYMERASE II TRANSCRIPTION SUBUNIT 13"/>
    <property type="match status" value="1"/>
</dbReference>
<comment type="subcellular location">
    <subcellularLocation>
        <location evidence="1">Nucleus</location>
    </subcellularLocation>
</comment>
<keyword evidence="7" id="KW-0539">Nucleus</keyword>
<feature type="compositionally biased region" description="Low complexity" evidence="8">
    <location>
        <begin position="446"/>
        <end position="543"/>
    </location>
</feature>
<dbReference type="STRING" id="32264.T1K940"/>
<reference evidence="10" key="1">
    <citation type="submission" date="2011-08" db="EMBL/GenBank/DDBJ databases">
        <authorList>
            <person name="Rombauts S."/>
        </authorList>
    </citation>
    <scope>NUCLEOTIDE SEQUENCE</scope>
    <source>
        <strain evidence="10">London</strain>
    </source>
</reference>
<keyword evidence="6" id="KW-0804">Transcription</keyword>
<evidence type="ECO:0000256" key="6">
    <source>
        <dbReference type="ARBA" id="ARBA00023163"/>
    </source>
</evidence>
<feature type="region of interest" description="Disordered" evidence="8">
    <location>
        <begin position="250"/>
        <end position="271"/>
    </location>
</feature>
<protein>
    <recommendedName>
        <fullName evidence="3">Mediator of RNA polymerase II transcription subunit 13</fullName>
    </recommendedName>
</protein>
<reference evidence="9" key="2">
    <citation type="submission" date="2015-06" db="UniProtKB">
        <authorList>
            <consortium name="EnsemblMetazoa"/>
        </authorList>
    </citation>
    <scope>IDENTIFICATION</scope>
</reference>
<name>T1K940_TETUR</name>
<feature type="region of interest" description="Disordered" evidence="8">
    <location>
        <begin position="334"/>
        <end position="395"/>
    </location>
</feature>
<dbReference type="GO" id="GO:0045944">
    <property type="term" value="P:positive regulation of transcription by RNA polymerase II"/>
    <property type="evidence" value="ECO:0007669"/>
    <property type="project" value="TreeGrafter"/>
</dbReference>
<dbReference type="EnsemblMetazoa" id="tetur07g03590.1">
    <property type="protein sequence ID" value="tetur07g03590.1"/>
    <property type="gene ID" value="tetur07g03590"/>
</dbReference>
<feature type="compositionally biased region" description="Polar residues" evidence="8">
    <location>
        <begin position="435"/>
        <end position="445"/>
    </location>
</feature>
<dbReference type="InterPro" id="IPR051139">
    <property type="entry name" value="Mediator_complx_sub13"/>
</dbReference>
<evidence type="ECO:0000313" key="10">
    <source>
        <dbReference type="Proteomes" id="UP000015104"/>
    </source>
</evidence>
<evidence type="ECO:0000256" key="5">
    <source>
        <dbReference type="ARBA" id="ARBA00023015"/>
    </source>
</evidence>
<comment type="similarity">
    <text evidence="2">Belongs to the Mediator complex subunit 13 family.</text>
</comment>